<reference evidence="2 3" key="1">
    <citation type="submission" date="2020-08" db="EMBL/GenBank/DDBJ databases">
        <title>Genome public.</title>
        <authorList>
            <person name="Liu C."/>
            <person name="Sun Q."/>
        </authorList>
    </citation>
    <scope>NUCLEOTIDE SEQUENCE [LARGE SCALE GENOMIC DNA]</scope>
    <source>
        <strain evidence="2 3">BX4</strain>
    </source>
</reference>
<dbReference type="Pfam" id="PF02592">
    <property type="entry name" value="Vut_1"/>
    <property type="match status" value="1"/>
</dbReference>
<keyword evidence="3" id="KW-1185">Reference proteome</keyword>
<keyword evidence="1" id="KW-0813">Transport</keyword>
<feature type="transmembrane region" description="Helical" evidence="1">
    <location>
        <begin position="201"/>
        <end position="223"/>
    </location>
</feature>
<comment type="subcellular location">
    <subcellularLocation>
        <location evidence="1">Cell membrane</location>
        <topology evidence="1">Multi-pass membrane protein</topology>
    </subcellularLocation>
</comment>
<evidence type="ECO:0000256" key="1">
    <source>
        <dbReference type="HAMAP-Rule" id="MF_02088"/>
    </source>
</evidence>
<feature type="transmembrane region" description="Helical" evidence="1">
    <location>
        <begin position="58"/>
        <end position="78"/>
    </location>
</feature>
<accession>A0ABR7F3D3</accession>
<sequence length="237" mass="27014">MSNEVLLVLSIFIIYGSVIAFFKLFGKQGLYCFTVLATIAANIEVLIVIVAFGMEMTLGNVLFASTFLVTDIISELYGKKESRKAVHIGIATSVTFIILSQWWLLYTPSSTDIMMGAMKTIFSNTPRIMIASMLVYAIVQEFDVWAYHKIWSFTEKRSNSKRDFLWLRNNGSTMVSQFLNDLLFTFASFWGIYSIKTLWSIVISSYIIFIVTSLADTPFVYLARKIKEKDDLKAQIQ</sequence>
<comment type="caution">
    <text evidence="2">The sequence shown here is derived from an EMBL/GenBank/DDBJ whole genome shotgun (WGS) entry which is preliminary data.</text>
</comment>
<feature type="transmembrane region" description="Helical" evidence="1">
    <location>
        <begin position="6"/>
        <end position="25"/>
    </location>
</feature>
<comment type="similarity">
    <text evidence="1">Belongs to the vitamin uptake transporter (VUT/ECF) (TC 2.A.88) family. Q precursor transporter subfamily.</text>
</comment>
<dbReference type="RefSeq" id="WP_118589400.1">
    <property type="nucleotide sequence ID" value="NZ_JACOOZ010000006.1"/>
</dbReference>
<dbReference type="EMBL" id="JACOOZ010000006">
    <property type="protein sequence ID" value="MBC5668123.1"/>
    <property type="molecule type" value="Genomic_DNA"/>
</dbReference>
<keyword evidence="1" id="KW-0812">Transmembrane</keyword>
<feature type="transmembrane region" description="Helical" evidence="1">
    <location>
        <begin position="85"/>
        <end position="106"/>
    </location>
</feature>
<keyword evidence="1" id="KW-0472">Membrane</keyword>
<protein>
    <recommendedName>
        <fullName evidence="1">Probable queuosine precursor transporter</fullName>
        <shortName evidence="1">Q precursor transporter</shortName>
    </recommendedName>
</protein>
<dbReference type="PANTHER" id="PTHR34300">
    <property type="entry name" value="QUEUOSINE PRECURSOR TRANSPORTER-RELATED"/>
    <property type="match status" value="1"/>
</dbReference>
<feature type="transmembrane region" description="Helical" evidence="1">
    <location>
        <begin position="178"/>
        <end position="195"/>
    </location>
</feature>
<dbReference type="PANTHER" id="PTHR34300:SF2">
    <property type="entry name" value="QUEUOSINE PRECURSOR TRANSPORTER-RELATED"/>
    <property type="match status" value="1"/>
</dbReference>
<keyword evidence="1" id="KW-1133">Transmembrane helix</keyword>
<keyword evidence="1" id="KW-1003">Cell membrane</keyword>
<dbReference type="Proteomes" id="UP000597877">
    <property type="component" value="Unassembled WGS sequence"/>
</dbReference>
<feature type="transmembrane region" description="Helical" evidence="1">
    <location>
        <begin position="30"/>
        <end position="52"/>
    </location>
</feature>
<comment type="function">
    <text evidence="1">Involved in the import of queuosine (Q) precursors, required for Q precursor salvage.</text>
</comment>
<dbReference type="NCBIfam" id="TIGR00697">
    <property type="entry name" value="queuosine precursor transporter"/>
    <property type="match status" value="1"/>
</dbReference>
<organism evidence="2 3">
    <name type="scientific">Eubacterium segne</name>
    <dbReference type="NCBI Taxonomy" id="2763045"/>
    <lineage>
        <taxon>Bacteria</taxon>
        <taxon>Bacillati</taxon>
        <taxon>Bacillota</taxon>
        <taxon>Clostridia</taxon>
        <taxon>Eubacteriales</taxon>
        <taxon>Eubacteriaceae</taxon>
        <taxon>Eubacterium</taxon>
    </lineage>
</organism>
<gene>
    <name evidence="2" type="ORF">H8S00_09030</name>
</gene>
<feature type="transmembrane region" description="Helical" evidence="1">
    <location>
        <begin position="126"/>
        <end position="147"/>
    </location>
</feature>
<evidence type="ECO:0000313" key="2">
    <source>
        <dbReference type="EMBL" id="MBC5668123.1"/>
    </source>
</evidence>
<name>A0ABR7F3D3_9FIRM</name>
<dbReference type="InterPro" id="IPR003744">
    <property type="entry name" value="YhhQ"/>
</dbReference>
<proteinExistence type="inferred from homology"/>
<evidence type="ECO:0000313" key="3">
    <source>
        <dbReference type="Proteomes" id="UP000597877"/>
    </source>
</evidence>
<dbReference type="HAMAP" id="MF_02088">
    <property type="entry name" value="Q_prec_transport"/>
    <property type="match status" value="1"/>
</dbReference>